<keyword evidence="2" id="KW-1185">Reference proteome</keyword>
<gene>
    <name evidence="1" type="ORF">SAMN02745206_01407</name>
</gene>
<evidence type="ECO:0000313" key="1">
    <source>
        <dbReference type="EMBL" id="SHF13230.1"/>
    </source>
</evidence>
<dbReference type="Proteomes" id="UP000184076">
    <property type="component" value="Unassembled WGS sequence"/>
</dbReference>
<dbReference type="AlphaFoldDB" id="A0A1M4Z5E3"/>
<evidence type="ECO:0008006" key="3">
    <source>
        <dbReference type="Google" id="ProtNLM"/>
    </source>
</evidence>
<name>A0A1M4Z5E3_9BACT</name>
<dbReference type="RefSeq" id="WP_073038280.1">
    <property type="nucleotide sequence ID" value="NZ_FQVB01000011.1"/>
</dbReference>
<protein>
    <recommendedName>
        <fullName evidence="3">CRISPR type III-B/RAMP module-associated protein Cmr5</fullName>
    </recommendedName>
</protein>
<dbReference type="OrthoDB" id="48984at2"/>
<accession>A0A1M4Z5E3</accession>
<evidence type="ECO:0000313" key="2">
    <source>
        <dbReference type="Proteomes" id="UP000184076"/>
    </source>
</evidence>
<sequence length="129" mass="14538">MDAPTFENLDLACARVGKTIAERPSKELENLITSALTVLEEQGIYALFLFLKTRGGSGEGEKVTKKIYKFLQQTPQQAPLLPDNADVFTSLQRMAKDLDKLLLARDLVRQTLVYARYHARVPQNSEVRT</sequence>
<dbReference type="EMBL" id="FQVB01000011">
    <property type="protein sequence ID" value="SHF13230.1"/>
    <property type="molecule type" value="Genomic_DNA"/>
</dbReference>
<dbReference type="STRING" id="1121391.SAMN02745206_01407"/>
<organism evidence="1 2">
    <name type="scientific">Desulfacinum infernum DSM 9756</name>
    <dbReference type="NCBI Taxonomy" id="1121391"/>
    <lineage>
        <taxon>Bacteria</taxon>
        <taxon>Pseudomonadati</taxon>
        <taxon>Thermodesulfobacteriota</taxon>
        <taxon>Syntrophobacteria</taxon>
        <taxon>Syntrophobacterales</taxon>
        <taxon>Syntrophobacteraceae</taxon>
        <taxon>Desulfacinum</taxon>
    </lineage>
</organism>
<proteinExistence type="predicted"/>
<reference evidence="2" key="1">
    <citation type="submission" date="2016-11" db="EMBL/GenBank/DDBJ databases">
        <authorList>
            <person name="Varghese N."/>
            <person name="Submissions S."/>
        </authorList>
    </citation>
    <scope>NUCLEOTIDE SEQUENCE [LARGE SCALE GENOMIC DNA]</scope>
    <source>
        <strain evidence="2">DSM 9756</strain>
    </source>
</reference>